<dbReference type="Gene3D" id="3.60.10.10">
    <property type="entry name" value="Endonuclease/exonuclease/phosphatase"/>
    <property type="match status" value="1"/>
</dbReference>
<keyword evidence="1" id="KW-0472">Membrane</keyword>
<feature type="transmembrane region" description="Helical" evidence="1">
    <location>
        <begin position="644"/>
        <end position="663"/>
    </location>
</feature>
<dbReference type="Proteomes" id="UP000230750">
    <property type="component" value="Unassembled WGS sequence"/>
</dbReference>
<dbReference type="EMBL" id="MRZV01000722">
    <property type="protein sequence ID" value="PIK45273.1"/>
    <property type="molecule type" value="Genomic_DNA"/>
</dbReference>
<name>A0A2G8KBC6_STIJA</name>
<reference evidence="2 3" key="1">
    <citation type="journal article" date="2017" name="PLoS Biol.">
        <title>The sea cucumber genome provides insights into morphological evolution and visceral regeneration.</title>
        <authorList>
            <person name="Zhang X."/>
            <person name="Sun L."/>
            <person name="Yuan J."/>
            <person name="Sun Y."/>
            <person name="Gao Y."/>
            <person name="Zhang L."/>
            <person name="Li S."/>
            <person name="Dai H."/>
            <person name="Hamel J.F."/>
            <person name="Liu C."/>
            <person name="Yu Y."/>
            <person name="Liu S."/>
            <person name="Lin W."/>
            <person name="Guo K."/>
            <person name="Jin S."/>
            <person name="Xu P."/>
            <person name="Storey K.B."/>
            <person name="Huan P."/>
            <person name="Zhang T."/>
            <person name="Zhou Y."/>
            <person name="Zhang J."/>
            <person name="Lin C."/>
            <person name="Li X."/>
            <person name="Xing L."/>
            <person name="Huo D."/>
            <person name="Sun M."/>
            <person name="Wang L."/>
            <person name="Mercier A."/>
            <person name="Li F."/>
            <person name="Yang H."/>
            <person name="Xiang J."/>
        </authorList>
    </citation>
    <scope>NUCLEOTIDE SEQUENCE [LARGE SCALE GENOMIC DNA]</scope>
    <source>
        <strain evidence="2">Shaxun</strain>
        <tissue evidence="2">Muscle</tissue>
    </source>
</reference>
<comment type="caution">
    <text evidence="2">The sequence shown here is derived from an EMBL/GenBank/DDBJ whole genome shotgun (WGS) entry which is preliminary data.</text>
</comment>
<keyword evidence="3" id="KW-1185">Reference proteome</keyword>
<evidence type="ECO:0000313" key="3">
    <source>
        <dbReference type="Proteomes" id="UP000230750"/>
    </source>
</evidence>
<proteinExistence type="predicted"/>
<keyword evidence="1" id="KW-0812">Transmembrane</keyword>
<keyword evidence="1" id="KW-1133">Transmembrane helix</keyword>
<dbReference type="InterPro" id="IPR036691">
    <property type="entry name" value="Endo/exonu/phosph_ase_sf"/>
</dbReference>
<dbReference type="SUPFAM" id="SSF56219">
    <property type="entry name" value="DNase I-like"/>
    <property type="match status" value="1"/>
</dbReference>
<protein>
    <submittedName>
        <fullName evidence="2">Uncharacterized protein</fullName>
    </submittedName>
</protein>
<sequence length="686" mass="78060">MQCNTADLVKTEMDLLFTSAHLLADVWRRIHPCSTVYTWVRPNGEDASRIDRVYAPVSFKFSGCETLSCPLSDHDTVVARFVLPSIFPIGRGLWKLNCRILGEAEFRQGFETRYKGWQTLKPAFASTSQWWDIVKLRIKRYAIQYCVTRARRRREKFSKLCAEVKFGDPSAVIALQTYLDEKYHGARVRARVEAVEAEERPSLRFYQSVSSSAVTDASRLCALLMGPWTRHQSRLRGRLPKRTVKPKSTSGHDYFAAKSGDPLDPHNKRPITLLNVDYKLLAKALCNRLALAMPHLVGDLQTCAVKGHCIQQNLWLMRDLTDFVIERDLPCALVSLDQQKAFDMVDRGLSIFERATGAKLNPEKTKGLRLGSWRYRDLPFGASWSDQNIKINGIWFGYDAPCDVTWNERAELFVAVTDPGLPCSYFVRFWGGLHLRRWVPALFSNREPHSSTPNRVVRVICSALIELPPVDLSQPPSSQFVEDKALNATFVQGRHSAEVWRSVHSRLNGCRLRDLAWRVAHGALVTNLKDIIGDWVMDCALGPAVKLGEYCSCVLALLLVVNLWEWFQTWTDRVTETVMVGRAGLYFIWRRPSSLFGSCVAPHHFCLFYSIVKKHVWRNRCYLVFRGNLPVGRQSLRRGRSLTFAFRLKAIFAVYLGCLFWTLGGAGEGFFCFAACGSSFCTFLNV</sequence>
<dbReference type="PANTHER" id="PTHR19446">
    <property type="entry name" value="REVERSE TRANSCRIPTASES"/>
    <property type="match status" value="1"/>
</dbReference>
<dbReference type="STRING" id="307972.A0A2G8KBC6"/>
<evidence type="ECO:0000256" key="1">
    <source>
        <dbReference type="SAM" id="Phobius"/>
    </source>
</evidence>
<gene>
    <name evidence="2" type="ORF">BSL78_17870</name>
</gene>
<accession>A0A2G8KBC6</accession>
<organism evidence="2 3">
    <name type="scientific">Stichopus japonicus</name>
    <name type="common">Sea cucumber</name>
    <dbReference type="NCBI Taxonomy" id="307972"/>
    <lineage>
        <taxon>Eukaryota</taxon>
        <taxon>Metazoa</taxon>
        <taxon>Echinodermata</taxon>
        <taxon>Eleutherozoa</taxon>
        <taxon>Echinozoa</taxon>
        <taxon>Holothuroidea</taxon>
        <taxon>Aspidochirotacea</taxon>
        <taxon>Aspidochirotida</taxon>
        <taxon>Stichopodidae</taxon>
        <taxon>Apostichopus</taxon>
    </lineage>
</organism>
<dbReference type="AlphaFoldDB" id="A0A2G8KBC6"/>
<evidence type="ECO:0000313" key="2">
    <source>
        <dbReference type="EMBL" id="PIK45273.1"/>
    </source>
</evidence>